<sequence length="53" mass="5930">MGAKLHICCGIKEEKPNYFACVFACDFAQSKKIRAELQAPSIKNAIIYHFPGK</sequence>
<dbReference type="EMBL" id="JAPDVK010000003">
    <property type="protein sequence ID" value="MCW4128592.1"/>
    <property type="molecule type" value="Genomic_DNA"/>
</dbReference>
<organism evidence="1 2">
    <name type="scientific">Segatella copri</name>
    <dbReference type="NCBI Taxonomy" id="165179"/>
    <lineage>
        <taxon>Bacteria</taxon>
        <taxon>Pseudomonadati</taxon>
        <taxon>Bacteroidota</taxon>
        <taxon>Bacteroidia</taxon>
        <taxon>Bacteroidales</taxon>
        <taxon>Prevotellaceae</taxon>
        <taxon>Segatella</taxon>
    </lineage>
</organism>
<reference evidence="1" key="1">
    <citation type="submission" date="2022-11" db="EMBL/GenBank/DDBJ databases">
        <title>Genomic repertoires linked with pathogenic potency of arthritogenic Prevotella copri isolated from the gut of rheumatoid arthritis patients.</title>
        <authorList>
            <person name="Nii T."/>
            <person name="Maeda Y."/>
            <person name="Motooka D."/>
            <person name="Naito M."/>
            <person name="Matsumoto Y."/>
            <person name="Ogawa T."/>
            <person name="Oguro-Igashira E."/>
            <person name="Kishikawa T."/>
            <person name="Yamashita M."/>
            <person name="Koizumi S."/>
            <person name="Kurakawa T."/>
            <person name="Okumura R."/>
            <person name="Kayama H."/>
            <person name="Murakami M."/>
            <person name="Sakaguchi T."/>
            <person name="Das B."/>
            <person name="Nakamura S."/>
            <person name="Okada Y."/>
            <person name="Kumanogoh A."/>
            <person name="Takeda K."/>
        </authorList>
    </citation>
    <scope>NUCLEOTIDE SEQUENCE</scope>
    <source>
        <strain evidence="1">F3-75</strain>
    </source>
</reference>
<protein>
    <submittedName>
        <fullName evidence="1">Uncharacterized protein</fullName>
    </submittedName>
</protein>
<dbReference type="RefSeq" id="WP_264966314.1">
    <property type="nucleotide sequence ID" value="NZ_JAPDVK010000003.1"/>
</dbReference>
<dbReference type="Proteomes" id="UP001209344">
    <property type="component" value="Unassembled WGS sequence"/>
</dbReference>
<evidence type="ECO:0000313" key="1">
    <source>
        <dbReference type="EMBL" id="MCW4128592.1"/>
    </source>
</evidence>
<comment type="caution">
    <text evidence="1">The sequence shown here is derived from an EMBL/GenBank/DDBJ whole genome shotgun (WGS) entry which is preliminary data.</text>
</comment>
<proteinExistence type="predicted"/>
<accession>A0AAP3BHM6</accession>
<name>A0AAP3BHM6_9BACT</name>
<evidence type="ECO:0000313" key="2">
    <source>
        <dbReference type="Proteomes" id="UP001209344"/>
    </source>
</evidence>
<gene>
    <name evidence="1" type="ORF">ONT16_10080</name>
</gene>
<dbReference type="AlphaFoldDB" id="A0AAP3BHM6"/>